<dbReference type="PANTHER" id="PTHR12558:SF13">
    <property type="entry name" value="CELL DIVISION CYCLE PROTEIN 27 HOMOLOG"/>
    <property type="match status" value="1"/>
</dbReference>
<evidence type="ECO:0000313" key="3">
    <source>
        <dbReference type="Proteomes" id="UP000186228"/>
    </source>
</evidence>
<dbReference type="Gene3D" id="1.25.40.10">
    <property type="entry name" value="Tetratricopeptide repeat domain"/>
    <property type="match status" value="1"/>
</dbReference>
<gene>
    <name evidence="2" type="ORF">GA0061100_105443</name>
</gene>
<dbReference type="STRING" id="52131.GA0061100_105443"/>
<evidence type="ECO:0000256" key="1">
    <source>
        <dbReference type="PROSITE-ProRule" id="PRU00339"/>
    </source>
</evidence>
<feature type="repeat" description="TPR" evidence="1">
    <location>
        <begin position="95"/>
        <end position="128"/>
    </location>
</feature>
<keyword evidence="3" id="KW-1185">Reference proteome</keyword>
<dbReference type="PROSITE" id="PS50005">
    <property type="entry name" value="TPR"/>
    <property type="match status" value="2"/>
</dbReference>
<keyword evidence="1" id="KW-0802">TPR repeat</keyword>
<proteinExistence type="predicted"/>
<dbReference type="PANTHER" id="PTHR12558">
    <property type="entry name" value="CELL DIVISION CYCLE 16,23,27"/>
    <property type="match status" value="1"/>
</dbReference>
<dbReference type="OrthoDB" id="8112610at2"/>
<organism evidence="2 3">
    <name type="scientific">Rhizobium hainanense</name>
    <dbReference type="NCBI Taxonomy" id="52131"/>
    <lineage>
        <taxon>Bacteria</taxon>
        <taxon>Pseudomonadati</taxon>
        <taxon>Pseudomonadota</taxon>
        <taxon>Alphaproteobacteria</taxon>
        <taxon>Hyphomicrobiales</taxon>
        <taxon>Rhizobiaceae</taxon>
        <taxon>Rhizobium/Agrobacterium group</taxon>
        <taxon>Rhizobium</taxon>
    </lineage>
</organism>
<reference evidence="3" key="1">
    <citation type="submission" date="2016-08" db="EMBL/GenBank/DDBJ databases">
        <authorList>
            <person name="Varghese N."/>
            <person name="Submissions Spin"/>
        </authorList>
    </citation>
    <scope>NUCLEOTIDE SEQUENCE [LARGE SCALE GENOMIC DNA]</scope>
    <source>
        <strain evidence="3">CCBAU 57015</strain>
    </source>
</reference>
<dbReference type="SUPFAM" id="SSF48452">
    <property type="entry name" value="TPR-like"/>
    <property type="match status" value="1"/>
</dbReference>
<evidence type="ECO:0000313" key="2">
    <source>
        <dbReference type="EMBL" id="SCB26031.1"/>
    </source>
</evidence>
<feature type="repeat" description="TPR" evidence="1">
    <location>
        <begin position="61"/>
        <end position="94"/>
    </location>
</feature>
<dbReference type="InterPro" id="IPR019734">
    <property type="entry name" value="TPR_rpt"/>
</dbReference>
<accession>A0A1C3VE97</accession>
<protein>
    <submittedName>
        <fullName evidence="2">Tetratricopeptide repeat-containing protein</fullName>
    </submittedName>
</protein>
<dbReference type="SMART" id="SM00028">
    <property type="entry name" value="TPR"/>
    <property type="match status" value="4"/>
</dbReference>
<dbReference type="Pfam" id="PF14559">
    <property type="entry name" value="TPR_19"/>
    <property type="match status" value="1"/>
</dbReference>
<dbReference type="EMBL" id="FMAC01000005">
    <property type="protein sequence ID" value="SCB26031.1"/>
    <property type="molecule type" value="Genomic_DNA"/>
</dbReference>
<dbReference type="AlphaFoldDB" id="A0A1C3VE97"/>
<dbReference type="InterPro" id="IPR011990">
    <property type="entry name" value="TPR-like_helical_dom_sf"/>
</dbReference>
<name>A0A1C3VE97_9HYPH</name>
<dbReference type="Proteomes" id="UP000186228">
    <property type="component" value="Unassembled WGS sequence"/>
</dbReference>
<sequence length="281" mass="32333">MRRELRFASTLLRVGQAGSGAVEARTPVNVLAEADAARDRRDWATAAFYYQQALQQYPTRVSLFVQLGHACKENGDFEAALEAYRHFLEEEPDDVDIHLQFGHLYNRMNEPEAALQWYERAHALAPDDTDIAGHLKLARLRFSRVDIERKRQSAMELVQSRRWPQARAQLRDLVDTDGEIDLIAVYANVTKEAGDFDEALRLYDIYREYAQNLDAASVIDVEIQTAHLYKAMRDIEAALRYYIRARDAEFGLYGHVTPDSVASREIRACMAEIYTCFWHPD</sequence>